<keyword evidence="2" id="KW-1185">Reference proteome</keyword>
<sequence length="82" mass="9517">MPYKDPSVGAYRARLYPWAIIRLLPKLQRTVVGRFRSRSDAMGHLRCLRMLMPEAAFIVIFERPLEVPTQEEEKETVLSVGE</sequence>
<evidence type="ECO:0000313" key="1">
    <source>
        <dbReference type="EMBL" id="MBE9115273.1"/>
    </source>
</evidence>
<gene>
    <name evidence="1" type="ORF">IQ249_05095</name>
</gene>
<comment type="caution">
    <text evidence="1">The sequence shown here is derived from an EMBL/GenBank/DDBJ whole genome shotgun (WGS) entry which is preliminary data.</text>
</comment>
<dbReference type="AlphaFoldDB" id="A0A8J7B8V8"/>
<evidence type="ECO:0000313" key="2">
    <source>
        <dbReference type="Proteomes" id="UP000654482"/>
    </source>
</evidence>
<protein>
    <recommendedName>
        <fullName evidence="3">SPOR domain-containing protein</fullName>
    </recommendedName>
</protein>
<proteinExistence type="predicted"/>
<dbReference type="Proteomes" id="UP000654482">
    <property type="component" value="Unassembled WGS sequence"/>
</dbReference>
<evidence type="ECO:0008006" key="3">
    <source>
        <dbReference type="Google" id="ProtNLM"/>
    </source>
</evidence>
<accession>A0A8J7B8V8</accession>
<dbReference type="EMBL" id="JADEWZ010000005">
    <property type="protein sequence ID" value="MBE9115273.1"/>
    <property type="molecule type" value="Genomic_DNA"/>
</dbReference>
<name>A0A8J7B8V8_9CYAN</name>
<reference evidence="1" key="1">
    <citation type="submission" date="2020-10" db="EMBL/GenBank/DDBJ databases">
        <authorList>
            <person name="Castelo-Branco R."/>
            <person name="Eusebio N."/>
            <person name="Adriana R."/>
            <person name="Vieira A."/>
            <person name="Brugerolle De Fraissinette N."/>
            <person name="Rezende De Castro R."/>
            <person name="Schneider M.P."/>
            <person name="Vasconcelos V."/>
            <person name="Leao P.N."/>
        </authorList>
    </citation>
    <scope>NUCLEOTIDE SEQUENCE</scope>
    <source>
        <strain evidence="1">LEGE 07157</strain>
    </source>
</reference>
<organism evidence="1 2">
    <name type="scientific">Lusitaniella coriacea LEGE 07157</name>
    <dbReference type="NCBI Taxonomy" id="945747"/>
    <lineage>
        <taxon>Bacteria</taxon>
        <taxon>Bacillati</taxon>
        <taxon>Cyanobacteriota</taxon>
        <taxon>Cyanophyceae</taxon>
        <taxon>Spirulinales</taxon>
        <taxon>Lusitaniellaceae</taxon>
        <taxon>Lusitaniella</taxon>
    </lineage>
</organism>